<dbReference type="OrthoDB" id="3668964at2"/>
<dbReference type="PANTHER" id="PTHR22946">
    <property type="entry name" value="DIENELACTONE HYDROLASE DOMAIN-CONTAINING PROTEIN-RELATED"/>
    <property type="match status" value="1"/>
</dbReference>
<dbReference type="Proteomes" id="UP000316304">
    <property type="component" value="Unassembled WGS sequence"/>
</dbReference>
<evidence type="ECO:0000259" key="3">
    <source>
        <dbReference type="Pfam" id="PF12697"/>
    </source>
</evidence>
<keyword evidence="1 4" id="KW-0378">Hydrolase</keyword>
<dbReference type="GO" id="GO:0052689">
    <property type="term" value="F:carboxylic ester hydrolase activity"/>
    <property type="evidence" value="ECO:0007669"/>
    <property type="project" value="UniProtKB-ARBA"/>
</dbReference>
<dbReference type="InterPro" id="IPR029058">
    <property type="entry name" value="AB_hydrolase_fold"/>
</dbReference>
<evidence type="ECO:0000313" key="5">
    <source>
        <dbReference type="Proteomes" id="UP000316304"/>
    </source>
</evidence>
<comment type="caution">
    <text evidence="4">The sequence shown here is derived from an EMBL/GenBank/DDBJ whole genome shotgun (WGS) entry which is preliminary data.</text>
</comment>
<reference evidence="4 5" key="1">
    <citation type="submission" date="2019-02" db="EMBL/GenBank/DDBJ databases">
        <title>Deep-cultivation of Planctomycetes and their phenomic and genomic characterization uncovers novel biology.</title>
        <authorList>
            <person name="Wiegand S."/>
            <person name="Jogler M."/>
            <person name="Boedeker C."/>
            <person name="Pinto D."/>
            <person name="Vollmers J."/>
            <person name="Rivas-Marin E."/>
            <person name="Kohn T."/>
            <person name="Peeters S.H."/>
            <person name="Heuer A."/>
            <person name="Rast P."/>
            <person name="Oberbeckmann S."/>
            <person name="Bunk B."/>
            <person name="Jeske O."/>
            <person name="Meyerdierks A."/>
            <person name="Storesund J.E."/>
            <person name="Kallscheuer N."/>
            <person name="Luecker S."/>
            <person name="Lage O.M."/>
            <person name="Pohl T."/>
            <person name="Merkel B.J."/>
            <person name="Hornburger P."/>
            <person name="Mueller R.-W."/>
            <person name="Bruemmer F."/>
            <person name="Labrenz M."/>
            <person name="Spormann A.M."/>
            <person name="Op Den Camp H."/>
            <person name="Overmann J."/>
            <person name="Amann R."/>
            <person name="Jetten M.S.M."/>
            <person name="Mascher T."/>
            <person name="Medema M.H."/>
            <person name="Devos D.P."/>
            <person name="Kaster A.-K."/>
            <person name="Ovreas L."/>
            <person name="Rohde M."/>
            <person name="Galperin M.Y."/>
            <person name="Jogler C."/>
        </authorList>
    </citation>
    <scope>NUCLEOTIDE SEQUENCE [LARGE SCALE GENOMIC DNA]</scope>
    <source>
        <strain evidence="4 5">Pla52o</strain>
    </source>
</reference>
<gene>
    <name evidence="4" type="ORF">Pla52o_48520</name>
</gene>
<keyword evidence="5" id="KW-1185">Reference proteome</keyword>
<protein>
    <submittedName>
        <fullName evidence="4">Alpha/beta hydrolase family protein</fullName>
    </submittedName>
</protein>
<evidence type="ECO:0000313" key="4">
    <source>
        <dbReference type="EMBL" id="TWU17637.1"/>
    </source>
</evidence>
<dbReference type="SUPFAM" id="SSF53474">
    <property type="entry name" value="alpha/beta-Hydrolases"/>
    <property type="match status" value="1"/>
</dbReference>
<dbReference type="PANTHER" id="PTHR22946:SF9">
    <property type="entry name" value="POLYKETIDE TRANSFERASE AF380"/>
    <property type="match status" value="1"/>
</dbReference>
<dbReference type="Gene3D" id="3.40.50.1820">
    <property type="entry name" value="alpha/beta hydrolase"/>
    <property type="match status" value="1"/>
</dbReference>
<organism evidence="4 5">
    <name type="scientific">Novipirellula galeiformis</name>
    <dbReference type="NCBI Taxonomy" id="2528004"/>
    <lineage>
        <taxon>Bacteria</taxon>
        <taxon>Pseudomonadati</taxon>
        <taxon>Planctomycetota</taxon>
        <taxon>Planctomycetia</taxon>
        <taxon>Pirellulales</taxon>
        <taxon>Pirellulaceae</taxon>
        <taxon>Novipirellula</taxon>
    </lineage>
</organism>
<evidence type="ECO:0000256" key="1">
    <source>
        <dbReference type="ARBA" id="ARBA00022801"/>
    </source>
</evidence>
<feature type="domain" description="AB hydrolase-1" evidence="3">
    <location>
        <begin position="218"/>
        <end position="404"/>
    </location>
</feature>
<dbReference type="Pfam" id="PF12697">
    <property type="entry name" value="Abhydrolase_6"/>
    <property type="match status" value="1"/>
</dbReference>
<proteinExistence type="inferred from homology"/>
<dbReference type="InterPro" id="IPR050261">
    <property type="entry name" value="FrsA_esterase"/>
</dbReference>
<dbReference type="EMBL" id="SJPT01000010">
    <property type="protein sequence ID" value="TWU17637.1"/>
    <property type="molecule type" value="Genomic_DNA"/>
</dbReference>
<dbReference type="InterPro" id="IPR000073">
    <property type="entry name" value="AB_hydrolase_1"/>
</dbReference>
<comment type="similarity">
    <text evidence="2">Belongs to the AB hydrolase superfamily. FUS2 hydrolase family.</text>
</comment>
<dbReference type="AlphaFoldDB" id="A0A5C6C0Z1"/>
<name>A0A5C6C0Z1_9BACT</name>
<accession>A0A5C6C0Z1</accession>
<sequence>MFHAPGGIGLRYNPPLSPLLILTPGNSSMLIRSQSHSATLLRVNSPSRFIFALILLLLIDGTVRTSDTVGDDNTNASTEVRHSDLSVFSDTEGTVRPIQTTDDWAARRKQIIAGAELAMGPMPTFENLPDFAPKPNEDVRLGDVRRITMTIAVDGTDRLPLDLYLPSSVADDFDLTRMQKSIGSSKLPAVIALHPTGAAGKRIVAGEGGRPGRQYAIELAQRGYVVVAPDYPSFGQYNQYDFAADAYVSGTMKGIFNHRRCIDFVSKLSFVDPERIGAIGHSLGGHNAIFLGVFDERVKVIVSSCGWCPFHDYYGGDIKGWTSDRYMPKLRDDYDLNPDKVPFDFYELVAALAPRTFVSVSPIHDSNFDVNGVRKAIPVAGTIYSLFKARDELVLLTPDCEHDFPTEMRQEAYRVIDRVLQHTPNDSKTQGAK</sequence>
<evidence type="ECO:0000256" key="2">
    <source>
        <dbReference type="ARBA" id="ARBA00038115"/>
    </source>
</evidence>